<dbReference type="Pfam" id="PF25574">
    <property type="entry name" value="TPR_IMB1"/>
    <property type="match status" value="1"/>
</dbReference>
<evidence type="ECO:0000259" key="8">
    <source>
        <dbReference type="SMART" id="SM01349"/>
    </source>
</evidence>
<sequence>MTALPSDVQESLKQLVNGLASSENAVRTEAEKHLENVWMKQENVEMLLLFLAQQASASENDTLKAFCAVLFRRVAIKSPQEITSVTDRTIGVIREPVKQQVRAALLQGFMAPQSNQVRHKLSDAISEVAKEDASPPGTWNELIPALFQATTNPDPSYRESAFRVFSSAPELISTTYMNESLPIFNAGFEDQDDDVRIAACTAFVAFFREIPKKNWQVLSPLLPNLLNFLPSCLEKGQDQALASVLESLIDLVELAPKMFKDMFPTIIEFCSAVSKNKDLDSSARMAALELLTTFSEVSPTMCKKTSSYTHSIVLITLSMLTEVCIDDDDAAEWNNNDDGEEEDDEPEYDAARQALDRVSLKLTGQAMASPLFQYLPSMITSSSWRERQAALMALSSAAEGCCDVLIAEIPRILDMILPTLDDEHPRVQYACCNALGQMSTDFADDIQRTMGHRILPALISKLTNKSVFRVQAHAAAALVNFSEAASKEVLEPYLDDLLNNLLGLLQSPKRFIQEQVLTTIAIIADAAEKKFVKYYDTLMPLLMDVLRTDMGQENRLLKAKCIECSTLIALAVGKEKFSAHCHDLIQLLGHIQETSTDDDDPIKPYLEQGWGRICRLIGSDFLPYLPAVLPPLLSAAKATQDISLLEEEEAEEFNSNEEWDVINLSGRLIAVHTAALDDKVSAMDLLRTYAVQLKGDFFPWVKEVVQDIGIPALDFYLHDGVRASAALTLASLLKCSVAATGSTSNETLQLWSQISRKLVDVLTNEPVPELLVAYYTALVESVDVLEPNSLPGDQLEAIAKSINTNLTEIYERIKSRDVGDDEYTEEVEDKEDEYTDEELLDEINKSVRAIFRNSKANFLPAFQVLIPTLSALLADENTDIKLCGLCIVSDMLEYCGPDSLHYKDVFINVLGESLSSPHATIRQTATYAVGMAAQHGGNGYGDFCTACLEPIFKMATVPDARADDNIYATEDAVSVLARIFHSFGPSLPNLDAMIHQWIDLLPITHDTNAALFAYSFLSQLMLSNHPSVSSQIPKIVDAVVQALSHHTLIGQTAERVVNSTKQLLSSLPQQEAVSVLSKNPADLPTVQKWFS</sequence>
<dbReference type="STRING" id="559304.G8YI23"/>
<keyword evidence="4" id="KW-0963">Cytoplasm</keyword>
<evidence type="ECO:0000313" key="10">
    <source>
        <dbReference type="EMBL" id="CCE81075.1"/>
    </source>
</evidence>
<keyword evidence="3" id="KW-0813">Transport</keyword>
<dbReference type="Proteomes" id="UP000005222">
    <property type="component" value="Chromosome G"/>
</dbReference>
<evidence type="ECO:0000256" key="4">
    <source>
        <dbReference type="ARBA" id="ARBA00022490"/>
    </source>
</evidence>
<dbReference type="FunCoup" id="G8YI23">
    <property type="interactions" value="1840"/>
</dbReference>
<evidence type="ECO:0000256" key="7">
    <source>
        <dbReference type="ARBA" id="ARBA00023242"/>
    </source>
</evidence>
<dbReference type="InterPro" id="IPR034085">
    <property type="entry name" value="TOG"/>
</dbReference>
<dbReference type="SMART" id="SM01349">
    <property type="entry name" value="TOG"/>
    <property type="match status" value="1"/>
</dbReference>
<dbReference type="eggNOG" id="KOG2171">
    <property type="taxonomic scope" value="Eukaryota"/>
</dbReference>
<organism evidence="10 11">
    <name type="scientific">Pichia sorbitophila (strain ATCC MYA-4447 / BCRC 22081 / CBS 7064 / NBRC 10061 / NRRL Y-12695)</name>
    <name type="common">Hybrid yeast</name>
    <dbReference type="NCBI Taxonomy" id="559304"/>
    <lineage>
        <taxon>Eukaryota</taxon>
        <taxon>Fungi</taxon>
        <taxon>Dikarya</taxon>
        <taxon>Ascomycota</taxon>
        <taxon>Saccharomycotina</taxon>
        <taxon>Pichiomycetes</taxon>
        <taxon>Debaryomycetaceae</taxon>
        <taxon>Millerozyma</taxon>
    </lineage>
</organism>
<evidence type="ECO:0000256" key="1">
    <source>
        <dbReference type="ARBA" id="ARBA00004123"/>
    </source>
</evidence>
<dbReference type="InterPro" id="IPR040122">
    <property type="entry name" value="Importin_beta"/>
</dbReference>
<dbReference type="InterPro" id="IPR057672">
    <property type="entry name" value="TPR_IPO4/5"/>
</dbReference>
<dbReference type="PANTHER" id="PTHR10527">
    <property type="entry name" value="IMPORTIN BETA"/>
    <property type="match status" value="1"/>
</dbReference>
<dbReference type="Pfam" id="PF18816">
    <property type="entry name" value="Importin_rep_5"/>
    <property type="match status" value="1"/>
</dbReference>
<dbReference type="GO" id="GO:0005737">
    <property type="term" value="C:cytoplasm"/>
    <property type="evidence" value="ECO:0007669"/>
    <property type="project" value="UniProtKB-SubCell"/>
</dbReference>
<evidence type="ECO:0000256" key="3">
    <source>
        <dbReference type="ARBA" id="ARBA00022448"/>
    </source>
</evidence>
<evidence type="ECO:0000256" key="6">
    <source>
        <dbReference type="ARBA" id="ARBA00022927"/>
    </source>
</evidence>
<dbReference type="InterPro" id="IPR041389">
    <property type="entry name" value="Importin_rep_6"/>
</dbReference>
<gene>
    <name evidence="10" type="primary">Piso0_003423</name>
    <name evidence="9" type="ORF">GNLVRS01_PISO0G11996g</name>
    <name evidence="10" type="ORF">GNLVRS01_PISO0H11997g</name>
</gene>
<protein>
    <submittedName>
        <fullName evidence="10">Piso0_003423 protein</fullName>
    </submittedName>
</protein>
<dbReference type="OrthoDB" id="543373at2759"/>
<dbReference type="EMBL" id="FO082052">
    <property type="protein sequence ID" value="CCE81075.1"/>
    <property type="molecule type" value="Genomic_DNA"/>
</dbReference>
<dbReference type="InterPro" id="IPR041653">
    <property type="entry name" value="Importin_rep_4"/>
</dbReference>
<dbReference type="InterPro" id="IPR016024">
    <property type="entry name" value="ARM-type_fold"/>
</dbReference>
<keyword evidence="7" id="KW-0539">Nucleus</keyword>
<dbReference type="Proteomes" id="UP000005222">
    <property type="component" value="Chromosome H"/>
</dbReference>
<evidence type="ECO:0000256" key="5">
    <source>
        <dbReference type="ARBA" id="ARBA00022737"/>
    </source>
</evidence>
<dbReference type="SUPFAM" id="SSF48371">
    <property type="entry name" value="ARM repeat"/>
    <property type="match status" value="2"/>
</dbReference>
<dbReference type="Pfam" id="PF25780">
    <property type="entry name" value="TPR_IPO5"/>
    <property type="match status" value="1"/>
</dbReference>
<keyword evidence="6" id="KW-0653">Protein transport</keyword>
<keyword evidence="11" id="KW-1185">Reference proteome</keyword>
<dbReference type="Pfam" id="PF18829">
    <property type="entry name" value="Importin_rep_6"/>
    <property type="match status" value="1"/>
</dbReference>
<dbReference type="GO" id="GO:0005634">
    <property type="term" value="C:nucleus"/>
    <property type="evidence" value="ECO:0007669"/>
    <property type="project" value="UniProtKB-SubCell"/>
</dbReference>
<evidence type="ECO:0000256" key="2">
    <source>
        <dbReference type="ARBA" id="ARBA00004496"/>
    </source>
</evidence>
<feature type="domain" description="TOG" evidence="8">
    <location>
        <begin position="361"/>
        <end position="597"/>
    </location>
</feature>
<reference evidence="10" key="1">
    <citation type="submission" date="2011-10" db="EMBL/GenBank/DDBJ databases">
        <authorList>
            <person name="Genoscope - CEA"/>
        </authorList>
    </citation>
    <scope>NUCLEOTIDE SEQUENCE</scope>
</reference>
<dbReference type="AlphaFoldDB" id="G8YI23"/>
<evidence type="ECO:0000313" key="9">
    <source>
        <dbReference type="EMBL" id="CCE80310.1"/>
    </source>
</evidence>
<dbReference type="InParanoid" id="G8YI23"/>
<reference evidence="11" key="2">
    <citation type="journal article" date="2012" name="G3 (Bethesda)">
        <title>Pichia sorbitophila, an interspecies yeast hybrid reveals early steps of genome resolution following polyploidization.</title>
        <authorList>
            <person name="Leh Louis V."/>
            <person name="Despons L."/>
            <person name="Friedrich A."/>
            <person name="Martin T."/>
            <person name="Durrens P."/>
            <person name="Casaregola S."/>
            <person name="Neuveglise C."/>
            <person name="Fairhead C."/>
            <person name="Marck C."/>
            <person name="Cruz J.A."/>
            <person name="Straub M.L."/>
            <person name="Kugler V."/>
            <person name="Sacerdot C."/>
            <person name="Uzunov Z."/>
            <person name="Thierry A."/>
            <person name="Weiss S."/>
            <person name="Bleykasten C."/>
            <person name="De Montigny J."/>
            <person name="Jacques N."/>
            <person name="Jung P."/>
            <person name="Lemaire M."/>
            <person name="Mallet S."/>
            <person name="Morel G."/>
            <person name="Richard G.F."/>
            <person name="Sarkar A."/>
            <person name="Savel G."/>
            <person name="Schacherer J."/>
            <person name="Seret M.L."/>
            <person name="Talla E."/>
            <person name="Samson G."/>
            <person name="Jubin C."/>
            <person name="Poulain J."/>
            <person name="Vacherie B."/>
            <person name="Barbe V."/>
            <person name="Pelletier E."/>
            <person name="Sherman D.J."/>
            <person name="Westhof E."/>
            <person name="Weissenbach J."/>
            <person name="Baret P.V."/>
            <person name="Wincker P."/>
            <person name="Gaillardin C."/>
            <person name="Dujon B."/>
            <person name="Souciet J.L."/>
        </authorList>
    </citation>
    <scope>NUCLEOTIDE SEQUENCE [LARGE SCALE GENOMIC DNA]</scope>
    <source>
        <strain evidence="11">ATCC MYA-4447 / BCRC 22081 / CBS 7064 / NBRC 10061 / NRRL Y-12695</strain>
    </source>
</reference>
<name>G8YI23_PICSO</name>
<dbReference type="Pfam" id="PF13513">
    <property type="entry name" value="HEAT_EZ"/>
    <property type="match status" value="1"/>
</dbReference>
<accession>G8YI23</accession>
<keyword evidence="5" id="KW-0677">Repeat</keyword>
<dbReference type="HOGENOM" id="CLU_003794_0_1_1"/>
<dbReference type="InterPro" id="IPR058584">
    <property type="entry name" value="IMB1_TNPO1-like_TPR"/>
</dbReference>
<dbReference type="InterPro" id="IPR040928">
    <property type="entry name" value="Importin_rep_5"/>
</dbReference>
<dbReference type="Gene3D" id="1.25.10.10">
    <property type="entry name" value="Leucine-rich Repeat Variant"/>
    <property type="match status" value="2"/>
</dbReference>
<evidence type="ECO:0000313" key="11">
    <source>
        <dbReference type="Proteomes" id="UP000005222"/>
    </source>
</evidence>
<proteinExistence type="predicted"/>
<dbReference type="GO" id="GO:0006606">
    <property type="term" value="P:protein import into nucleus"/>
    <property type="evidence" value="ECO:0007669"/>
    <property type="project" value="InterPro"/>
</dbReference>
<dbReference type="EMBL" id="FO082053">
    <property type="protein sequence ID" value="CCE80310.1"/>
    <property type="molecule type" value="Genomic_DNA"/>
</dbReference>
<comment type="subcellular location">
    <subcellularLocation>
        <location evidence="2">Cytoplasm</location>
    </subcellularLocation>
    <subcellularLocation>
        <location evidence="1">Nucleus</location>
    </subcellularLocation>
</comment>
<dbReference type="Pfam" id="PF18808">
    <property type="entry name" value="Importin_rep_4"/>
    <property type="match status" value="1"/>
</dbReference>
<dbReference type="InterPro" id="IPR011989">
    <property type="entry name" value="ARM-like"/>
</dbReference>